<proteinExistence type="predicted"/>
<evidence type="ECO:0000313" key="3">
    <source>
        <dbReference type="Proteomes" id="UP001595923"/>
    </source>
</evidence>
<dbReference type="Proteomes" id="UP001595923">
    <property type="component" value="Unassembled WGS sequence"/>
</dbReference>
<name>A0ABV9DX02_9ACTN</name>
<gene>
    <name evidence="2" type="ORF">ACFO4E_13745</name>
</gene>
<keyword evidence="3" id="KW-1185">Reference proteome</keyword>
<feature type="region of interest" description="Disordered" evidence="1">
    <location>
        <begin position="1"/>
        <end position="31"/>
    </location>
</feature>
<feature type="compositionally biased region" description="Low complexity" evidence="1">
    <location>
        <begin position="11"/>
        <end position="31"/>
    </location>
</feature>
<protein>
    <submittedName>
        <fullName evidence="2">Uncharacterized protein</fullName>
    </submittedName>
</protein>
<comment type="caution">
    <text evidence="2">The sequence shown here is derived from an EMBL/GenBank/DDBJ whole genome shotgun (WGS) entry which is preliminary data.</text>
</comment>
<dbReference type="RefSeq" id="WP_378574523.1">
    <property type="nucleotide sequence ID" value="NZ_JBHSFQ010000011.1"/>
</dbReference>
<dbReference type="EMBL" id="JBHSFQ010000011">
    <property type="protein sequence ID" value="MFC4562923.1"/>
    <property type="molecule type" value="Genomic_DNA"/>
</dbReference>
<evidence type="ECO:0000313" key="2">
    <source>
        <dbReference type="EMBL" id="MFC4562923.1"/>
    </source>
</evidence>
<evidence type="ECO:0000256" key="1">
    <source>
        <dbReference type="SAM" id="MobiDB-lite"/>
    </source>
</evidence>
<feature type="region of interest" description="Disordered" evidence="1">
    <location>
        <begin position="173"/>
        <end position="213"/>
    </location>
</feature>
<accession>A0ABV9DX02</accession>
<organism evidence="2 3">
    <name type="scientific">Nocardiopsis mangrovi</name>
    <dbReference type="NCBI Taxonomy" id="1179818"/>
    <lineage>
        <taxon>Bacteria</taxon>
        <taxon>Bacillati</taxon>
        <taxon>Actinomycetota</taxon>
        <taxon>Actinomycetes</taxon>
        <taxon>Streptosporangiales</taxon>
        <taxon>Nocardiopsidaceae</taxon>
        <taxon>Nocardiopsis</taxon>
    </lineage>
</organism>
<reference evidence="3" key="1">
    <citation type="journal article" date="2019" name="Int. J. Syst. Evol. Microbiol.">
        <title>The Global Catalogue of Microorganisms (GCM) 10K type strain sequencing project: providing services to taxonomists for standard genome sequencing and annotation.</title>
        <authorList>
            <consortium name="The Broad Institute Genomics Platform"/>
            <consortium name="The Broad Institute Genome Sequencing Center for Infectious Disease"/>
            <person name="Wu L."/>
            <person name="Ma J."/>
        </authorList>
    </citation>
    <scope>NUCLEOTIDE SEQUENCE [LARGE SCALE GENOMIC DNA]</scope>
    <source>
        <strain evidence="3">XZYJ18</strain>
    </source>
</reference>
<sequence>MSNASRFPGGAASENAASHASAAPPSSSSPAAPTFADFRALAAGRPAPPAPCERCMHRICRDRRAARQPRINGHRVEFAPEHGKASELERRLPGIVVWFGEATHAYWALTSSGLVEIDDIDALGPAGSAGRMGSVGPTEPVGSMGFVEPSEAPGALGFPGGPTAREALDYRAAVPHRGAVPPSRRTRRFGGHIGDAETESPAPGREPQVHPST</sequence>